<dbReference type="GO" id="GO:0008757">
    <property type="term" value="F:S-adenosylmethionine-dependent methyltransferase activity"/>
    <property type="evidence" value="ECO:0007669"/>
    <property type="project" value="InterPro"/>
</dbReference>
<dbReference type="InterPro" id="IPR029063">
    <property type="entry name" value="SAM-dependent_MTases_sf"/>
</dbReference>
<dbReference type="CDD" id="cd02440">
    <property type="entry name" value="AdoMet_MTases"/>
    <property type="match status" value="1"/>
</dbReference>
<keyword evidence="2" id="KW-0808">Transferase</keyword>
<reference evidence="2" key="1">
    <citation type="submission" date="2024-06" db="EMBL/GenBank/DDBJ databases">
        <title>Caulobacter inopinatus, sp. nov.</title>
        <authorList>
            <person name="Donachie S.P."/>
        </authorList>
    </citation>
    <scope>NUCLEOTIDE SEQUENCE</scope>
    <source>
        <strain evidence="2">73W</strain>
    </source>
</reference>
<protein>
    <submittedName>
        <fullName evidence="2">Pseudaminic acid biosynthesis-associated methylase</fullName>
    </submittedName>
</protein>
<sequence>MAASQPKPLDAWSGAFGDAYTERNSVSADAVRGRVRALAKALAPLEGGMPRSVLEVGTNIGLNLRALPSIIDGEVWGIEPNASARDRVIEDGVLPAERMLAGFGHQIPLGDGAVDLALTSGVLIHVDPTLLEQTMREIHRVAAKYVLCIEYFSSKPETISYRGEDGLLFKRDFGGLYLDMFPDLELVDYGFFWKRTTVMDDSTWWLFRKAGV</sequence>
<dbReference type="Gene3D" id="3.40.50.150">
    <property type="entry name" value="Vaccinia Virus protein VP39"/>
    <property type="match status" value="1"/>
</dbReference>
<gene>
    <name evidence="2" type="ORF">ABOZ73_10855</name>
</gene>
<keyword evidence="2" id="KW-0489">Methyltransferase</keyword>
<evidence type="ECO:0000259" key="1">
    <source>
        <dbReference type="Pfam" id="PF08241"/>
    </source>
</evidence>
<dbReference type="RefSeq" id="WP_369062524.1">
    <property type="nucleotide sequence ID" value="NZ_CP158375.1"/>
</dbReference>
<name>A0AB39KXF5_9CAUL</name>
<accession>A0AB39KXF5</accession>
<dbReference type="SUPFAM" id="SSF53335">
    <property type="entry name" value="S-adenosyl-L-methionine-dependent methyltransferases"/>
    <property type="match status" value="1"/>
</dbReference>
<proteinExistence type="predicted"/>
<feature type="domain" description="Methyltransferase type 11" evidence="1">
    <location>
        <begin position="54"/>
        <end position="143"/>
    </location>
</feature>
<evidence type="ECO:0000313" key="2">
    <source>
        <dbReference type="EMBL" id="XDO98650.1"/>
    </source>
</evidence>
<dbReference type="Pfam" id="PF08241">
    <property type="entry name" value="Methyltransf_11"/>
    <property type="match status" value="1"/>
</dbReference>
<dbReference type="EMBL" id="CP158375">
    <property type="protein sequence ID" value="XDO98650.1"/>
    <property type="molecule type" value="Genomic_DNA"/>
</dbReference>
<dbReference type="InterPro" id="IPR013216">
    <property type="entry name" value="Methyltransf_11"/>
</dbReference>
<dbReference type="InterPro" id="IPR020027">
    <property type="entry name" value="Pseudamin_synth-assoc_MeTrfase"/>
</dbReference>
<dbReference type="AlphaFoldDB" id="A0AB39KXF5"/>
<organism evidence="2">
    <name type="scientific">Caulobacter sp. 73W</name>
    <dbReference type="NCBI Taxonomy" id="3161137"/>
    <lineage>
        <taxon>Bacteria</taxon>
        <taxon>Pseudomonadati</taxon>
        <taxon>Pseudomonadota</taxon>
        <taxon>Alphaproteobacteria</taxon>
        <taxon>Caulobacterales</taxon>
        <taxon>Caulobacteraceae</taxon>
        <taxon>Caulobacter</taxon>
    </lineage>
</organism>
<dbReference type="NCBIfam" id="TIGR03587">
    <property type="entry name" value="Pse_Me-ase"/>
    <property type="match status" value="1"/>
</dbReference>
<dbReference type="GO" id="GO:0032259">
    <property type="term" value="P:methylation"/>
    <property type="evidence" value="ECO:0007669"/>
    <property type="project" value="UniProtKB-KW"/>
</dbReference>